<dbReference type="PANTHER" id="PTHR14969">
    <property type="entry name" value="SPHINGOSINE-1-PHOSPHATE PHOSPHOHYDROLASE"/>
    <property type="match status" value="1"/>
</dbReference>
<protein>
    <submittedName>
        <fullName evidence="2">Phosphatase PAP2 family protein</fullName>
    </submittedName>
</protein>
<name>A0ABZ0TE39_9SPHI</name>
<evidence type="ECO:0000259" key="1">
    <source>
        <dbReference type="SMART" id="SM00014"/>
    </source>
</evidence>
<dbReference type="PANTHER" id="PTHR14969:SF13">
    <property type="entry name" value="AT30094P"/>
    <property type="match status" value="1"/>
</dbReference>
<evidence type="ECO:0000313" key="3">
    <source>
        <dbReference type="Proteomes" id="UP001324380"/>
    </source>
</evidence>
<feature type="domain" description="Phosphatidic acid phosphatase type 2/haloperoxidase" evidence="1">
    <location>
        <begin position="91"/>
        <end position="192"/>
    </location>
</feature>
<sequence>MNITHKNKTIEEQNHSIVAYIPPSVFVAWGILSFHVKGIRQIDFNVYNDMQQDHPGFKTHADNYLQYAPAAIVYGLNLAGVHGKHNFADRTALYVLSEGIFAGSTFTVKNLSKRSRPSEADKYSFPSGHTGNAFASAEFLNQEYGDISPWYGIAGYSIAATTGILRVYNNAHWFSDVVAGAGVGILSTKLAYLVYPCIKRQFSSGKQDNESGTMIMPTYQNRVLGFTFVKVL</sequence>
<evidence type="ECO:0000313" key="2">
    <source>
        <dbReference type="EMBL" id="WPU91470.1"/>
    </source>
</evidence>
<keyword evidence="3" id="KW-1185">Reference proteome</keyword>
<dbReference type="SUPFAM" id="SSF48317">
    <property type="entry name" value="Acid phosphatase/Vanadium-dependent haloperoxidase"/>
    <property type="match status" value="1"/>
</dbReference>
<reference evidence="2 3" key="1">
    <citation type="submission" date="2023-11" db="EMBL/GenBank/DDBJ databases">
        <title>Analysis of the Genomes of Mucilaginibacter gossypii cycad 4 and M. sabulilitoris SNA2: microbes with the potential for plant growth promotion.</title>
        <authorList>
            <person name="Hirsch A.M."/>
            <person name="Humm E."/>
            <person name="Rubbi M."/>
            <person name="Del Vecchio G."/>
            <person name="Ha S.M."/>
            <person name="Pellegrini M."/>
            <person name="Gunsalus R.P."/>
        </authorList>
    </citation>
    <scope>NUCLEOTIDE SEQUENCE [LARGE SCALE GENOMIC DNA]</scope>
    <source>
        <strain evidence="2 3">SNA2</strain>
    </source>
</reference>
<accession>A0ABZ0TE39</accession>
<dbReference type="SMART" id="SM00014">
    <property type="entry name" value="acidPPc"/>
    <property type="match status" value="1"/>
</dbReference>
<organism evidence="2 3">
    <name type="scientific">Mucilaginibacter sabulilitoris</name>
    <dbReference type="NCBI Taxonomy" id="1173583"/>
    <lineage>
        <taxon>Bacteria</taxon>
        <taxon>Pseudomonadati</taxon>
        <taxon>Bacteroidota</taxon>
        <taxon>Sphingobacteriia</taxon>
        <taxon>Sphingobacteriales</taxon>
        <taxon>Sphingobacteriaceae</taxon>
        <taxon>Mucilaginibacter</taxon>
    </lineage>
</organism>
<dbReference type="EMBL" id="CP139558">
    <property type="protein sequence ID" value="WPU91470.1"/>
    <property type="molecule type" value="Genomic_DNA"/>
</dbReference>
<dbReference type="CDD" id="cd03394">
    <property type="entry name" value="PAP2_like_5"/>
    <property type="match status" value="1"/>
</dbReference>
<dbReference type="Gene3D" id="1.20.144.10">
    <property type="entry name" value="Phosphatidic acid phosphatase type 2/haloperoxidase"/>
    <property type="match status" value="1"/>
</dbReference>
<dbReference type="Pfam" id="PF01569">
    <property type="entry name" value="PAP2"/>
    <property type="match status" value="1"/>
</dbReference>
<dbReference type="Proteomes" id="UP001324380">
    <property type="component" value="Chromosome"/>
</dbReference>
<dbReference type="RefSeq" id="WP_321560636.1">
    <property type="nucleotide sequence ID" value="NZ_CP139558.1"/>
</dbReference>
<dbReference type="InterPro" id="IPR036938">
    <property type="entry name" value="PAP2/HPO_sf"/>
</dbReference>
<gene>
    <name evidence="2" type="ORF">SNE25_19310</name>
</gene>
<proteinExistence type="predicted"/>
<dbReference type="InterPro" id="IPR000326">
    <property type="entry name" value="PAP2/HPO"/>
</dbReference>